<accession>A0A852X354</accession>
<evidence type="ECO:0000313" key="1">
    <source>
        <dbReference type="EMBL" id="NYG37299.1"/>
    </source>
</evidence>
<dbReference type="Gene3D" id="3.30.530.20">
    <property type="match status" value="1"/>
</dbReference>
<sequence length="165" mass="17594">MTAVEERARCTAPVAVLWEVLMDLPATTEQVPLTTGTGDPGPVRLGWSFTARTSLGPLHLDDEMVVTGLTPPSDGSPGRVRILKTGRLLAGWAEIEVRPDDEGSDGRDGDGSLLVWREEVGPRAAPLAALTPGPLQDRSTRELLRRMVADVVARAEQRADGPVPG</sequence>
<protein>
    <recommendedName>
        <fullName evidence="3">Polyketide cyclase / dehydrase and lipid transport</fullName>
    </recommendedName>
</protein>
<name>A0A852X354_9MICO</name>
<proteinExistence type="predicted"/>
<evidence type="ECO:0000313" key="2">
    <source>
        <dbReference type="Proteomes" id="UP000592181"/>
    </source>
</evidence>
<dbReference type="SUPFAM" id="SSF55961">
    <property type="entry name" value="Bet v1-like"/>
    <property type="match status" value="1"/>
</dbReference>
<organism evidence="1 2">
    <name type="scientific">Janibacter alkaliphilus</name>
    <dbReference type="NCBI Taxonomy" id="1069963"/>
    <lineage>
        <taxon>Bacteria</taxon>
        <taxon>Bacillati</taxon>
        <taxon>Actinomycetota</taxon>
        <taxon>Actinomycetes</taxon>
        <taxon>Micrococcales</taxon>
        <taxon>Intrasporangiaceae</taxon>
        <taxon>Janibacter</taxon>
    </lineage>
</organism>
<evidence type="ECO:0008006" key="3">
    <source>
        <dbReference type="Google" id="ProtNLM"/>
    </source>
</evidence>
<dbReference type="EMBL" id="JACBZX010000001">
    <property type="protein sequence ID" value="NYG37299.1"/>
    <property type="molecule type" value="Genomic_DNA"/>
</dbReference>
<reference evidence="1 2" key="1">
    <citation type="submission" date="2020-07" db="EMBL/GenBank/DDBJ databases">
        <title>Sequencing the genomes of 1000 actinobacteria strains.</title>
        <authorList>
            <person name="Klenk H.-P."/>
        </authorList>
    </citation>
    <scope>NUCLEOTIDE SEQUENCE [LARGE SCALE GENOMIC DNA]</scope>
    <source>
        <strain evidence="1 2">DSM 24723</strain>
    </source>
</reference>
<dbReference type="RefSeq" id="WP_179462688.1">
    <property type="nucleotide sequence ID" value="NZ_JACBZX010000001.1"/>
</dbReference>
<keyword evidence="2" id="KW-1185">Reference proteome</keyword>
<dbReference type="Proteomes" id="UP000592181">
    <property type="component" value="Unassembled WGS sequence"/>
</dbReference>
<gene>
    <name evidence="1" type="ORF">BJY28_001768</name>
</gene>
<comment type="caution">
    <text evidence="1">The sequence shown here is derived from an EMBL/GenBank/DDBJ whole genome shotgun (WGS) entry which is preliminary data.</text>
</comment>
<dbReference type="AlphaFoldDB" id="A0A852X354"/>
<dbReference type="InterPro" id="IPR023393">
    <property type="entry name" value="START-like_dom_sf"/>
</dbReference>